<dbReference type="Pfam" id="PF09278">
    <property type="entry name" value="MerR-DNA-bind"/>
    <property type="match status" value="1"/>
</dbReference>
<reference evidence="5 6" key="1">
    <citation type="submission" date="2021-04" db="EMBL/GenBank/DDBJ databases">
        <title>Magnetospirillum sulfuroxidans sp. nov., a facultative chemolithoautotrophic sulfur-oxidizing alphaproteobacterium isolated from freshwater sediment and proposals for Paramagetospirillum gen. nov., and Magnetospirillaceae fam. nov.</title>
        <authorList>
            <person name="Koziaeva V."/>
            <person name="Geelhoed J.S."/>
            <person name="Sorokin D.Y."/>
            <person name="Grouzdev D.S."/>
        </authorList>
    </citation>
    <scope>NUCLEOTIDE SEQUENCE [LARGE SCALE GENOMIC DNA]</scope>
    <source>
        <strain evidence="5 6">J10</strain>
    </source>
</reference>
<keyword evidence="1" id="KW-0805">Transcription regulation</keyword>
<dbReference type="SMART" id="SM00422">
    <property type="entry name" value="HTH_MERR"/>
    <property type="match status" value="1"/>
</dbReference>
<dbReference type="Pfam" id="PF00376">
    <property type="entry name" value="MerR"/>
    <property type="match status" value="1"/>
</dbReference>
<dbReference type="Gene3D" id="1.10.1660.10">
    <property type="match status" value="1"/>
</dbReference>
<dbReference type="PROSITE" id="PS00552">
    <property type="entry name" value="HTH_MERR_1"/>
    <property type="match status" value="1"/>
</dbReference>
<dbReference type="InterPro" id="IPR009061">
    <property type="entry name" value="DNA-bd_dom_put_sf"/>
</dbReference>
<evidence type="ECO:0000259" key="4">
    <source>
        <dbReference type="PROSITE" id="PS50937"/>
    </source>
</evidence>
<dbReference type="SUPFAM" id="SSF46955">
    <property type="entry name" value="Putative DNA-binding domain"/>
    <property type="match status" value="1"/>
</dbReference>
<proteinExistence type="predicted"/>
<dbReference type="PRINTS" id="PR00040">
    <property type="entry name" value="HTHMERR"/>
</dbReference>
<evidence type="ECO:0000256" key="3">
    <source>
        <dbReference type="ARBA" id="ARBA00023163"/>
    </source>
</evidence>
<gene>
    <name evidence="5" type="ORF">KEC16_16125</name>
</gene>
<keyword evidence="6" id="KW-1185">Reference proteome</keyword>
<dbReference type="PANTHER" id="PTHR30204:SF94">
    <property type="entry name" value="HEAVY METAL-DEPENDENT TRANSCRIPTIONAL REGULATOR HI_0293-RELATED"/>
    <property type="match status" value="1"/>
</dbReference>
<dbReference type="CDD" id="cd04785">
    <property type="entry name" value="HTH_CadR-PbrR-like"/>
    <property type="match status" value="1"/>
</dbReference>
<dbReference type="InterPro" id="IPR000551">
    <property type="entry name" value="MerR-type_HTH_dom"/>
</dbReference>
<dbReference type="EMBL" id="JAGTUF010000020">
    <property type="protein sequence ID" value="MBR9973251.1"/>
    <property type="molecule type" value="Genomic_DNA"/>
</dbReference>
<name>A0ABS5IFR3_9PROT</name>
<dbReference type="PANTHER" id="PTHR30204">
    <property type="entry name" value="REDOX-CYCLING DRUG-SENSING TRANSCRIPTIONAL ACTIVATOR SOXR"/>
    <property type="match status" value="1"/>
</dbReference>
<evidence type="ECO:0000256" key="2">
    <source>
        <dbReference type="ARBA" id="ARBA00023125"/>
    </source>
</evidence>
<protein>
    <submittedName>
        <fullName evidence="5">Helix-turn-helix domain-containing protein</fullName>
    </submittedName>
</protein>
<comment type="caution">
    <text evidence="5">The sequence shown here is derived from an EMBL/GenBank/DDBJ whole genome shotgun (WGS) entry which is preliminary data.</text>
</comment>
<dbReference type="InterPro" id="IPR015358">
    <property type="entry name" value="Tscrpt_reg_MerR_DNA-bd"/>
</dbReference>
<dbReference type="PROSITE" id="PS50937">
    <property type="entry name" value="HTH_MERR_2"/>
    <property type="match status" value="1"/>
</dbReference>
<dbReference type="RefSeq" id="WP_211550807.1">
    <property type="nucleotide sequence ID" value="NZ_JAGTUF010000020.1"/>
</dbReference>
<evidence type="ECO:0000313" key="6">
    <source>
        <dbReference type="Proteomes" id="UP000680714"/>
    </source>
</evidence>
<dbReference type="Proteomes" id="UP000680714">
    <property type="component" value="Unassembled WGS sequence"/>
</dbReference>
<evidence type="ECO:0000256" key="1">
    <source>
        <dbReference type="ARBA" id="ARBA00023015"/>
    </source>
</evidence>
<accession>A0ABS5IFR3</accession>
<sequence length="150" mass="16967">MPAIAIGPLADETGIKIPTIRYYEEIGLLPSPPRSRGNRRLYPMAAIGRLRFIRHARDLGFDIDAIRQLLTLADQPDHSCAEADRLARIHLDDIESKIARLEALRDEVRHMVADCAQDRIRQCRVIEVLADHGQCRHDHPPASSPVINNR</sequence>
<keyword evidence="2" id="KW-0238">DNA-binding</keyword>
<organism evidence="5 6">
    <name type="scientific">Magnetospirillum sulfuroxidans</name>
    <dbReference type="NCBI Taxonomy" id="611300"/>
    <lineage>
        <taxon>Bacteria</taxon>
        <taxon>Pseudomonadati</taxon>
        <taxon>Pseudomonadota</taxon>
        <taxon>Alphaproteobacteria</taxon>
        <taxon>Rhodospirillales</taxon>
        <taxon>Rhodospirillaceae</taxon>
        <taxon>Magnetospirillum</taxon>
    </lineage>
</organism>
<feature type="domain" description="HTH merR-type" evidence="4">
    <location>
        <begin position="3"/>
        <end position="72"/>
    </location>
</feature>
<keyword evidence="3" id="KW-0804">Transcription</keyword>
<evidence type="ECO:0000313" key="5">
    <source>
        <dbReference type="EMBL" id="MBR9973251.1"/>
    </source>
</evidence>
<dbReference type="InterPro" id="IPR047057">
    <property type="entry name" value="MerR_fam"/>
</dbReference>